<keyword evidence="3" id="KW-1185">Reference proteome</keyword>
<dbReference type="STRING" id="1774970.AUC70_05725"/>
<comment type="caution">
    <text evidence="2">The sequence shown here is derived from an EMBL/GenBank/DDBJ whole genome shotgun (WGS) entry which is preliminary data.</text>
</comment>
<dbReference type="Pfam" id="PF04314">
    <property type="entry name" value="PCuAC"/>
    <property type="match status" value="1"/>
</dbReference>
<evidence type="ECO:0000256" key="1">
    <source>
        <dbReference type="SAM" id="MobiDB-lite"/>
    </source>
</evidence>
<dbReference type="PANTHER" id="PTHR36302:SF1">
    <property type="entry name" value="COPPER CHAPERONE PCU(A)C"/>
    <property type="match status" value="1"/>
</dbReference>
<feature type="region of interest" description="Disordered" evidence="1">
    <location>
        <begin position="159"/>
        <end position="182"/>
    </location>
</feature>
<evidence type="ECO:0000313" key="3">
    <source>
        <dbReference type="Proteomes" id="UP000094172"/>
    </source>
</evidence>
<reference evidence="2 3" key="1">
    <citation type="journal article" date="2016" name="Environ. Microbiol.">
        <title>New Methyloceanibacter diversity from North Sea sediments includes methanotroph containing solely the soluble methane monooxygenase.</title>
        <authorList>
            <person name="Vekeman B."/>
            <person name="Kerckhof F.M."/>
            <person name="Cremers G."/>
            <person name="de Vos P."/>
            <person name="Vandamme P."/>
            <person name="Boon N."/>
            <person name="Op den Camp H.J."/>
            <person name="Heylen K."/>
        </authorList>
    </citation>
    <scope>NUCLEOTIDE SEQUENCE [LARGE SCALE GENOMIC DNA]</scope>
    <source>
        <strain evidence="2 3">R-67176</strain>
    </source>
</reference>
<dbReference type="InterPro" id="IPR007410">
    <property type="entry name" value="LpqE-like"/>
</dbReference>
<organism evidence="2 3">
    <name type="scientific">Methyloceanibacter stevinii</name>
    <dbReference type="NCBI Taxonomy" id="1774970"/>
    <lineage>
        <taxon>Bacteria</taxon>
        <taxon>Pseudomonadati</taxon>
        <taxon>Pseudomonadota</taxon>
        <taxon>Alphaproteobacteria</taxon>
        <taxon>Hyphomicrobiales</taxon>
        <taxon>Hyphomicrobiaceae</taxon>
        <taxon>Methyloceanibacter</taxon>
    </lineage>
</organism>
<proteinExistence type="predicted"/>
<dbReference type="AlphaFoldDB" id="A0A1E3VNU5"/>
<name>A0A1E3VNU5_9HYPH</name>
<accession>A0A1E3VNU5</accession>
<evidence type="ECO:0000313" key="2">
    <source>
        <dbReference type="EMBL" id="ODR95199.1"/>
    </source>
</evidence>
<evidence type="ECO:0008006" key="4">
    <source>
        <dbReference type="Google" id="ProtNLM"/>
    </source>
</evidence>
<feature type="compositionally biased region" description="Low complexity" evidence="1">
    <location>
        <begin position="159"/>
        <end position="174"/>
    </location>
</feature>
<protein>
    <recommendedName>
        <fullName evidence="4">Copper chaperone PCu(A)C</fullName>
    </recommendedName>
</protein>
<dbReference type="InterPro" id="IPR036182">
    <property type="entry name" value="PCuAC_sf"/>
</dbReference>
<dbReference type="PANTHER" id="PTHR36302">
    <property type="entry name" value="BLR7088 PROTEIN"/>
    <property type="match status" value="1"/>
</dbReference>
<gene>
    <name evidence="2" type="ORF">AUC70_05725</name>
</gene>
<dbReference type="EMBL" id="LPWE01000011">
    <property type="protein sequence ID" value="ODR95199.1"/>
    <property type="molecule type" value="Genomic_DNA"/>
</dbReference>
<sequence length="182" mass="18871">MTDLETRMGRATRHRIEIVLALALTLAAFLFVALAVWAEQGTGISVSQAWVRPTIGEGRITAAYLKIQNIGDDADVLRGASSPKAARVEIHETEMTDEGVMKMRPLGDGLAIPAGESVTLKPGGTHIMVMGLDGALAKGASLPLTLDFEKAGAVEVSVPAGTGPADAPGEADAAGEVDHSHH</sequence>
<dbReference type="Gene3D" id="2.60.40.1890">
    <property type="entry name" value="PCu(A)C copper chaperone"/>
    <property type="match status" value="1"/>
</dbReference>
<dbReference type="SUPFAM" id="SSF110087">
    <property type="entry name" value="DR1885-like metal-binding protein"/>
    <property type="match status" value="1"/>
</dbReference>
<dbReference type="InterPro" id="IPR058248">
    <property type="entry name" value="Lxx211020-like"/>
</dbReference>
<dbReference type="Proteomes" id="UP000094172">
    <property type="component" value="Unassembled WGS sequence"/>
</dbReference>